<feature type="binding site" evidence="8">
    <location>
        <position position="210"/>
    </location>
    <ligand>
        <name>shikimate</name>
        <dbReference type="ChEBI" id="CHEBI:36208"/>
    </ligand>
</feature>
<organism evidence="11 12">
    <name type="scientific">Marinilactibacillus psychrotolerans 42ea</name>
    <dbReference type="NCBI Taxonomy" id="1255609"/>
    <lineage>
        <taxon>Bacteria</taxon>
        <taxon>Bacillati</taxon>
        <taxon>Bacillota</taxon>
        <taxon>Bacilli</taxon>
        <taxon>Lactobacillales</taxon>
        <taxon>Carnobacteriaceae</taxon>
        <taxon>Marinilactibacillus</taxon>
    </lineage>
</organism>
<dbReference type="InterPro" id="IPR006151">
    <property type="entry name" value="Shikm_DH/Glu-tRNA_Rdtase"/>
</dbReference>
<dbReference type="GO" id="GO:0008652">
    <property type="term" value="P:amino acid biosynthetic process"/>
    <property type="evidence" value="ECO:0007669"/>
    <property type="project" value="UniProtKB-KW"/>
</dbReference>
<comment type="catalytic activity">
    <reaction evidence="7 8">
        <text>shikimate + NADP(+) = 3-dehydroshikimate + NADPH + H(+)</text>
        <dbReference type="Rhea" id="RHEA:17737"/>
        <dbReference type="ChEBI" id="CHEBI:15378"/>
        <dbReference type="ChEBI" id="CHEBI:16630"/>
        <dbReference type="ChEBI" id="CHEBI:36208"/>
        <dbReference type="ChEBI" id="CHEBI:57783"/>
        <dbReference type="ChEBI" id="CHEBI:58349"/>
        <dbReference type="EC" id="1.1.1.25"/>
    </reaction>
</comment>
<evidence type="ECO:0000256" key="6">
    <source>
        <dbReference type="ARBA" id="ARBA00023141"/>
    </source>
</evidence>
<feature type="active site" description="Proton acceptor" evidence="8">
    <location>
        <position position="65"/>
    </location>
</feature>
<comment type="function">
    <text evidence="8">Involved in the biosynthesis of the chorismate, which leads to the biosynthesis of aromatic amino acids. Catalyzes the reversible NADPH linked reduction of 3-dehydroshikimate (DHSA) to yield shikimate (SA).</text>
</comment>
<reference evidence="11 12" key="1">
    <citation type="submission" date="2017-02" db="EMBL/GenBank/DDBJ databases">
        <authorList>
            <person name="Peterson S.W."/>
        </authorList>
    </citation>
    <scope>NUCLEOTIDE SEQUENCE [LARGE SCALE GENOMIC DNA]</scope>
    <source>
        <strain evidence="11 12">42ea</strain>
    </source>
</reference>
<feature type="domain" description="Shikimate dehydrogenase substrate binding N-terminal" evidence="10">
    <location>
        <begin position="6"/>
        <end position="88"/>
    </location>
</feature>
<dbReference type="RefSeq" id="WP_087057350.1">
    <property type="nucleotide sequence ID" value="NZ_FUKW01000047.1"/>
</dbReference>
<dbReference type="UniPathway" id="UPA00053">
    <property type="reaction ID" value="UER00087"/>
</dbReference>
<proteinExistence type="inferred from homology"/>
<dbReference type="Gene3D" id="3.40.50.720">
    <property type="entry name" value="NAD(P)-binding Rossmann-like Domain"/>
    <property type="match status" value="1"/>
</dbReference>
<dbReference type="Pfam" id="PF01488">
    <property type="entry name" value="Shikimate_DH"/>
    <property type="match status" value="1"/>
</dbReference>
<evidence type="ECO:0000256" key="4">
    <source>
        <dbReference type="ARBA" id="ARBA00022857"/>
    </source>
</evidence>
<dbReference type="SUPFAM" id="SSF51735">
    <property type="entry name" value="NAD(P)-binding Rossmann-fold domains"/>
    <property type="match status" value="1"/>
</dbReference>
<dbReference type="Proteomes" id="UP000195611">
    <property type="component" value="Unassembled WGS sequence"/>
</dbReference>
<dbReference type="InterPro" id="IPR013708">
    <property type="entry name" value="Shikimate_DH-bd_N"/>
</dbReference>
<evidence type="ECO:0000313" key="12">
    <source>
        <dbReference type="Proteomes" id="UP000195611"/>
    </source>
</evidence>
<feature type="binding site" evidence="8">
    <location>
        <position position="208"/>
    </location>
    <ligand>
        <name>NADP(+)</name>
        <dbReference type="ChEBI" id="CHEBI:58349"/>
    </ligand>
</feature>
<dbReference type="GO" id="GO:0050661">
    <property type="term" value="F:NADP binding"/>
    <property type="evidence" value="ECO:0007669"/>
    <property type="project" value="InterPro"/>
</dbReference>
<comment type="similarity">
    <text evidence="8">Belongs to the shikimate dehydrogenase family.</text>
</comment>
<evidence type="ECO:0000256" key="5">
    <source>
        <dbReference type="ARBA" id="ARBA00023002"/>
    </source>
</evidence>
<dbReference type="GO" id="GO:0005829">
    <property type="term" value="C:cytosol"/>
    <property type="evidence" value="ECO:0007669"/>
    <property type="project" value="TreeGrafter"/>
</dbReference>
<keyword evidence="3 8" id="KW-0028">Amino-acid biosynthesis</keyword>
<keyword evidence="4 8" id="KW-0521">NADP</keyword>
<keyword evidence="5 8" id="KW-0560">Oxidoreductase</keyword>
<dbReference type="NCBIfam" id="TIGR00507">
    <property type="entry name" value="aroE"/>
    <property type="match status" value="1"/>
</dbReference>
<evidence type="ECO:0000259" key="9">
    <source>
        <dbReference type="Pfam" id="PF01488"/>
    </source>
</evidence>
<dbReference type="PANTHER" id="PTHR21089">
    <property type="entry name" value="SHIKIMATE DEHYDROGENASE"/>
    <property type="match status" value="1"/>
</dbReference>
<sequence length="273" mass="30604">MEFYGLFGETLSHSLSPELHKKIYQITGIDAAYKTFAFPKTHLKQAVESIRLLSLHGVNVTIPYKEKIIPYLDALDPFAEKIGAVNTVQNKNGKLIGYNTDYAGFGHIFTRRNWNLKDKSAVILGTGGAAKIVEAYLINQGIKQIVIVSRSPEKYTNTEKTTYTNYTNISSLSGDYLINTTPVGMFPNIESAPVNDAIIQQFSTLIDLIYNPQETKLLSLGHQHNKHTANGLDMLVGQAVRAVEIWENLSIEETIIDELIEIFQKERVDINEN</sequence>
<dbReference type="SUPFAM" id="SSF53223">
    <property type="entry name" value="Aminoacid dehydrogenase-like, N-terminal domain"/>
    <property type="match status" value="1"/>
</dbReference>
<dbReference type="GO" id="GO:0009073">
    <property type="term" value="P:aromatic amino acid family biosynthetic process"/>
    <property type="evidence" value="ECO:0007669"/>
    <property type="project" value="UniProtKB-KW"/>
</dbReference>
<comment type="subunit">
    <text evidence="8">Homodimer.</text>
</comment>
<comment type="caution">
    <text evidence="8">Lacks conserved residue(s) required for the propagation of feature annotation.</text>
</comment>
<dbReference type="InterPro" id="IPR022893">
    <property type="entry name" value="Shikimate_DH_fam"/>
</dbReference>
<feature type="binding site" evidence="8">
    <location>
        <position position="231"/>
    </location>
    <ligand>
        <name>NADP(+)</name>
        <dbReference type="ChEBI" id="CHEBI:58349"/>
    </ligand>
</feature>
<evidence type="ECO:0000256" key="3">
    <source>
        <dbReference type="ARBA" id="ARBA00022605"/>
    </source>
</evidence>
<dbReference type="GO" id="GO:0019632">
    <property type="term" value="P:shikimate metabolic process"/>
    <property type="evidence" value="ECO:0007669"/>
    <property type="project" value="InterPro"/>
</dbReference>
<dbReference type="InterPro" id="IPR046346">
    <property type="entry name" value="Aminoacid_DH-like_N_sf"/>
</dbReference>
<dbReference type="GO" id="GO:0009423">
    <property type="term" value="P:chorismate biosynthetic process"/>
    <property type="evidence" value="ECO:0007669"/>
    <property type="project" value="UniProtKB-UniRule"/>
</dbReference>
<evidence type="ECO:0000256" key="1">
    <source>
        <dbReference type="ARBA" id="ARBA00004871"/>
    </source>
</evidence>
<dbReference type="Pfam" id="PF08501">
    <property type="entry name" value="Shikimate_dh_N"/>
    <property type="match status" value="1"/>
</dbReference>
<feature type="binding site" evidence="8">
    <location>
        <position position="238"/>
    </location>
    <ligand>
        <name>shikimate</name>
        <dbReference type="ChEBI" id="CHEBI:36208"/>
    </ligand>
</feature>
<dbReference type="EMBL" id="FUKW01000047">
    <property type="protein sequence ID" value="SJN24197.1"/>
    <property type="molecule type" value="Genomic_DNA"/>
</dbReference>
<keyword evidence="6 8" id="KW-0057">Aromatic amino acid biosynthesis</keyword>
<dbReference type="CDD" id="cd01065">
    <property type="entry name" value="NAD_bind_Shikimate_DH"/>
    <property type="match status" value="1"/>
</dbReference>
<feature type="binding site" evidence="8">
    <location>
        <position position="101"/>
    </location>
    <ligand>
        <name>shikimate</name>
        <dbReference type="ChEBI" id="CHEBI:36208"/>
    </ligand>
</feature>
<evidence type="ECO:0000256" key="7">
    <source>
        <dbReference type="ARBA" id="ARBA00049442"/>
    </source>
</evidence>
<feature type="binding site" evidence="8">
    <location>
        <begin position="14"/>
        <end position="16"/>
    </location>
    <ligand>
        <name>shikimate</name>
        <dbReference type="ChEBI" id="CHEBI:36208"/>
    </ligand>
</feature>
<dbReference type="AlphaFoldDB" id="A0A1R4IWD8"/>
<name>A0A1R4IWD8_9LACT</name>
<comment type="pathway">
    <text evidence="1 8">Metabolic intermediate biosynthesis; chorismate biosynthesis; chorismate from D-erythrose 4-phosphate and phosphoenolpyruvate: step 4/7.</text>
</comment>
<dbReference type="HAMAP" id="MF_00222">
    <property type="entry name" value="Shikimate_DH_AroE"/>
    <property type="match status" value="1"/>
</dbReference>
<protein>
    <recommendedName>
        <fullName evidence="2 8">Shikimate dehydrogenase (NADP(+))</fullName>
        <shortName evidence="8">SDH</shortName>
        <ecNumber evidence="2 8">1.1.1.25</ecNumber>
    </recommendedName>
</protein>
<dbReference type="PANTHER" id="PTHR21089:SF1">
    <property type="entry name" value="BIFUNCTIONAL 3-DEHYDROQUINATE DEHYDRATASE_SHIKIMATE DEHYDROGENASE, CHLOROPLASTIC"/>
    <property type="match status" value="1"/>
</dbReference>
<evidence type="ECO:0000256" key="2">
    <source>
        <dbReference type="ARBA" id="ARBA00012962"/>
    </source>
</evidence>
<gene>
    <name evidence="8" type="primary">aroE</name>
    <name evidence="11" type="ORF">FM115_02920</name>
</gene>
<accession>A0A1R4IWD8</accession>
<dbReference type="GO" id="GO:0004764">
    <property type="term" value="F:shikimate 3-dehydrogenase (NADP+) activity"/>
    <property type="evidence" value="ECO:0007669"/>
    <property type="project" value="UniProtKB-UniRule"/>
</dbReference>
<dbReference type="InterPro" id="IPR011342">
    <property type="entry name" value="Shikimate_DH"/>
</dbReference>
<feature type="binding site" evidence="8">
    <location>
        <position position="86"/>
    </location>
    <ligand>
        <name>shikimate</name>
        <dbReference type="ChEBI" id="CHEBI:36208"/>
    </ligand>
</feature>
<evidence type="ECO:0000313" key="11">
    <source>
        <dbReference type="EMBL" id="SJN24197.1"/>
    </source>
</evidence>
<evidence type="ECO:0000259" key="10">
    <source>
        <dbReference type="Pfam" id="PF08501"/>
    </source>
</evidence>
<feature type="domain" description="Quinate/shikimate 5-dehydrogenase/glutamyl-tRNA reductase" evidence="9">
    <location>
        <begin position="115"/>
        <end position="171"/>
    </location>
</feature>
<dbReference type="Gene3D" id="3.40.50.10860">
    <property type="entry name" value="Leucine Dehydrogenase, chain A, domain 1"/>
    <property type="match status" value="1"/>
</dbReference>
<feature type="binding site" evidence="8">
    <location>
        <position position="61"/>
    </location>
    <ligand>
        <name>shikimate</name>
        <dbReference type="ChEBI" id="CHEBI:36208"/>
    </ligand>
</feature>
<dbReference type="InterPro" id="IPR036291">
    <property type="entry name" value="NAD(P)-bd_dom_sf"/>
</dbReference>
<evidence type="ECO:0000256" key="8">
    <source>
        <dbReference type="HAMAP-Rule" id="MF_00222"/>
    </source>
</evidence>
<dbReference type="EC" id="1.1.1.25" evidence="2 8"/>